<reference evidence="5 6" key="1">
    <citation type="submission" date="2017-01" db="EMBL/GenBank/DDBJ databases">
        <title>First insights into the biology of 'candidatus Vampirococcus archaeovorus'.</title>
        <authorList>
            <person name="Kizina J."/>
            <person name="Jordan S."/>
            <person name="Stueber K."/>
            <person name="Reinhardt R."/>
            <person name="Harder J."/>
        </authorList>
    </citation>
    <scope>NUCLEOTIDE SEQUENCE [LARGE SCALE GENOMIC DNA]</scope>
    <source>
        <strain evidence="5 6">LiM</strain>
    </source>
</reference>
<dbReference type="GO" id="GO:0016787">
    <property type="term" value="F:hydrolase activity"/>
    <property type="evidence" value="ECO:0007669"/>
    <property type="project" value="UniProtKB-KW"/>
</dbReference>
<proteinExistence type="predicted"/>
<dbReference type="GO" id="GO:0003676">
    <property type="term" value="F:nucleic acid binding"/>
    <property type="evidence" value="ECO:0007669"/>
    <property type="project" value="InterPro"/>
</dbReference>
<evidence type="ECO:0000256" key="2">
    <source>
        <dbReference type="ARBA" id="ARBA00022759"/>
    </source>
</evidence>
<dbReference type="SMART" id="SM00318">
    <property type="entry name" value="SNc"/>
    <property type="match status" value="1"/>
</dbReference>
<evidence type="ECO:0000259" key="4">
    <source>
        <dbReference type="PROSITE" id="PS50830"/>
    </source>
</evidence>
<feature type="domain" description="TNase-like" evidence="4">
    <location>
        <begin position="33"/>
        <end position="170"/>
    </location>
</feature>
<keyword evidence="1" id="KW-0540">Nuclease</keyword>
<dbReference type="InterPro" id="IPR035437">
    <property type="entry name" value="SNase_OB-fold_sf"/>
</dbReference>
<evidence type="ECO:0000313" key="5">
    <source>
        <dbReference type="EMBL" id="QAT16478.1"/>
    </source>
</evidence>
<gene>
    <name evidence="5" type="ORF">BU251_01400</name>
</gene>
<dbReference type="PROSITE" id="PS50830">
    <property type="entry name" value="TNASE_3"/>
    <property type="match status" value="1"/>
</dbReference>
<evidence type="ECO:0000256" key="3">
    <source>
        <dbReference type="ARBA" id="ARBA00022801"/>
    </source>
</evidence>
<dbReference type="Proteomes" id="UP000287243">
    <property type="component" value="Chromosome"/>
</dbReference>
<organism evidence="5 6">
    <name type="scientific">Velamenicoccus archaeovorus</name>
    <dbReference type="NCBI Taxonomy" id="1930593"/>
    <lineage>
        <taxon>Bacteria</taxon>
        <taxon>Pseudomonadati</taxon>
        <taxon>Candidatus Omnitrophota</taxon>
        <taxon>Candidatus Velamenicoccus</taxon>
    </lineage>
</organism>
<dbReference type="EMBL" id="CP019384">
    <property type="protein sequence ID" value="QAT16478.1"/>
    <property type="molecule type" value="Genomic_DNA"/>
</dbReference>
<dbReference type="Gene3D" id="2.40.50.90">
    <property type="match status" value="1"/>
</dbReference>
<dbReference type="PANTHER" id="PTHR12302">
    <property type="entry name" value="EBNA2 BINDING PROTEIN P100"/>
    <property type="match status" value="1"/>
</dbReference>
<sequence>MKKHIFASRTHYAIASLFVAAAFSLVFGCLSRSSNEVRVVRVVDGDTVDADSGITIRYIGIDTPETRRRTSAGWIPTGDLYGEEAKKANEALVMGQKVRLEYDVQKKDKYGRTLAYVFVRENNKEVMVETELLRRGLAFLYTLPPNVRYVDVFLAAQKEARRNKAGMWAHEFHVPSAQACDFLGQRKFVTGKVADTRRTDKMVFLEMEGLRVIIFAKDFGFFEKEGIHPAQDYAGKKVSVFGLIKSYRGSPEIIVSHPWQIEIVDRP</sequence>
<dbReference type="GO" id="GO:0004519">
    <property type="term" value="F:endonuclease activity"/>
    <property type="evidence" value="ECO:0007669"/>
    <property type="project" value="UniProtKB-KW"/>
</dbReference>
<dbReference type="InterPro" id="IPR016071">
    <property type="entry name" value="Staphylococal_nuclease_OB-fold"/>
</dbReference>
<accession>A0A410P317</accession>
<keyword evidence="3" id="KW-0378">Hydrolase</keyword>
<dbReference type="AlphaFoldDB" id="A0A410P317"/>
<dbReference type="RefSeq" id="WP_128699116.1">
    <property type="nucleotide sequence ID" value="NZ_CP019384.1"/>
</dbReference>
<dbReference type="InterPro" id="IPR002071">
    <property type="entry name" value="Thermonucl_AS"/>
</dbReference>
<dbReference type="PROSITE" id="PS51257">
    <property type="entry name" value="PROKAR_LIPOPROTEIN"/>
    <property type="match status" value="1"/>
</dbReference>
<dbReference type="PANTHER" id="PTHR12302:SF3">
    <property type="entry name" value="SERINE_THREONINE-PROTEIN KINASE 31"/>
    <property type="match status" value="1"/>
</dbReference>
<dbReference type="OrthoDB" id="4376109at2"/>
<dbReference type="SUPFAM" id="SSF50199">
    <property type="entry name" value="Staphylococcal nuclease"/>
    <property type="match status" value="1"/>
</dbReference>
<keyword evidence="2" id="KW-0255">Endonuclease</keyword>
<protein>
    <recommendedName>
        <fullName evidence="4">TNase-like domain-containing protein</fullName>
    </recommendedName>
</protein>
<name>A0A410P317_VELA1</name>
<dbReference type="Pfam" id="PF00565">
    <property type="entry name" value="SNase"/>
    <property type="match status" value="1"/>
</dbReference>
<evidence type="ECO:0000256" key="1">
    <source>
        <dbReference type="ARBA" id="ARBA00022722"/>
    </source>
</evidence>
<dbReference type="PROSITE" id="PS01284">
    <property type="entry name" value="TNASE_2"/>
    <property type="match status" value="1"/>
</dbReference>
<dbReference type="KEGG" id="vai:BU251_01400"/>
<keyword evidence="6" id="KW-1185">Reference proteome</keyword>
<evidence type="ECO:0000313" key="6">
    <source>
        <dbReference type="Proteomes" id="UP000287243"/>
    </source>
</evidence>